<dbReference type="GO" id="GO:0032993">
    <property type="term" value="C:protein-DNA complex"/>
    <property type="evidence" value="ECO:0007669"/>
    <property type="project" value="TreeGrafter"/>
</dbReference>
<dbReference type="CDD" id="cd00383">
    <property type="entry name" value="trans_reg_C"/>
    <property type="match status" value="1"/>
</dbReference>
<dbReference type="EMBL" id="CP046147">
    <property type="protein sequence ID" value="WFG38712.1"/>
    <property type="molecule type" value="Genomic_DNA"/>
</dbReference>
<evidence type="ECO:0000256" key="1">
    <source>
        <dbReference type="ARBA" id="ARBA00022553"/>
    </source>
</evidence>
<organism evidence="11 12">
    <name type="scientific">Candidatus Lucifugimonas marina</name>
    <dbReference type="NCBI Taxonomy" id="3038979"/>
    <lineage>
        <taxon>Bacteria</taxon>
        <taxon>Bacillati</taxon>
        <taxon>Chloroflexota</taxon>
        <taxon>Dehalococcoidia</taxon>
        <taxon>SAR202 cluster</taxon>
        <taxon>Candidatus Lucifugimonadales</taxon>
        <taxon>Candidatus Lucifugimonadaceae</taxon>
        <taxon>Candidatus Lucifugimonas</taxon>
    </lineage>
</organism>
<dbReference type="InterPro" id="IPR039420">
    <property type="entry name" value="WalR-like"/>
</dbReference>
<evidence type="ECO:0000259" key="9">
    <source>
        <dbReference type="PROSITE" id="PS51755"/>
    </source>
</evidence>
<dbReference type="EMBL" id="WMBE01000007">
    <property type="protein sequence ID" value="MDG0868086.1"/>
    <property type="molecule type" value="Genomic_DNA"/>
</dbReference>
<dbReference type="Pfam" id="PF00486">
    <property type="entry name" value="Trans_reg_C"/>
    <property type="match status" value="1"/>
</dbReference>
<proteinExistence type="predicted"/>
<dbReference type="SMART" id="SM00448">
    <property type="entry name" value="REC"/>
    <property type="match status" value="1"/>
</dbReference>
<evidence type="ECO:0000256" key="4">
    <source>
        <dbReference type="ARBA" id="ARBA00023125"/>
    </source>
</evidence>
<reference evidence="12 13" key="1">
    <citation type="submission" date="2019-11" db="EMBL/GenBank/DDBJ databases">
        <authorList>
            <person name="Cho J.-C."/>
        </authorList>
    </citation>
    <scope>NUCLEOTIDE SEQUENCE [LARGE SCALE GENOMIC DNA]</scope>
    <source>
        <strain evidence="11 12">JH1073</strain>
        <strain evidence="10 13">JH702</strain>
    </source>
</reference>
<feature type="DNA-binding region" description="OmpR/PhoB-type" evidence="7">
    <location>
        <begin position="141"/>
        <end position="239"/>
    </location>
</feature>
<dbReference type="GO" id="GO:0000156">
    <property type="term" value="F:phosphorelay response regulator activity"/>
    <property type="evidence" value="ECO:0007669"/>
    <property type="project" value="TreeGrafter"/>
</dbReference>
<evidence type="ECO:0000256" key="2">
    <source>
        <dbReference type="ARBA" id="ARBA00023012"/>
    </source>
</evidence>
<dbReference type="InterPro" id="IPR011006">
    <property type="entry name" value="CheY-like_superfamily"/>
</dbReference>
<dbReference type="Gene3D" id="3.40.50.2300">
    <property type="match status" value="1"/>
</dbReference>
<sequence>MTDRTKEPLSLKNVFVVEDDLLTRELIALSFEITHDGVTVNQFGRAQGVIEQVRDKGPDLITIDLGLPDGDGLSLIREIRRFSSIPIIVLSARHDDSTIVAAIRLGADSYLIKPSSIVAIQAHVQAVMRLSERAPHNIGSNSEIVIRESRIDIERGAVRIDGVWESLTKLELKILISLFSAAGRIVLTEDLKSTVWGDPGIPDSTVKMAIYRLRQKIRDDDRADPAIVNHRNVGYSLDAS</sequence>
<evidence type="ECO:0000313" key="10">
    <source>
        <dbReference type="EMBL" id="MDG0868086.1"/>
    </source>
</evidence>
<evidence type="ECO:0000313" key="12">
    <source>
        <dbReference type="Proteomes" id="UP001219901"/>
    </source>
</evidence>
<keyword evidence="4 7" id="KW-0238">DNA-binding</keyword>
<name>A0AAJ5ZC96_9CHLR</name>
<dbReference type="AlphaFoldDB" id="A0AAJ5ZC96"/>
<protein>
    <submittedName>
        <fullName evidence="11">Response regulator</fullName>
    </submittedName>
</protein>
<dbReference type="GO" id="GO:0006355">
    <property type="term" value="P:regulation of DNA-templated transcription"/>
    <property type="evidence" value="ECO:0007669"/>
    <property type="project" value="InterPro"/>
</dbReference>
<reference evidence="12" key="3">
    <citation type="submission" date="2023-06" db="EMBL/GenBank/DDBJ databases">
        <title>Pangenomics reveal diversification of enzyme families and niche specialization in globally abundant SAR202 bacteria.</title>
        <authorList>
            <person name="Saw J.H.W."/>
        </authorList>
    </citation>
    <scope>NUCLEOTIDE SEQUENCE [LARGE SCALE GENOMIC DNA]</scope>
    <source>
        <strain evidence="12">JH1073</strain>
    </source>
</reference>
<accession>A0AAJ5ZC96</accession>
<feature type="modified residue" description="4-aspartylphosphate" evidence="6">
    <location>
        <position position="64"/>
    </location>
</feature>
<dbReference type="InterPro" id="IPR001789">
    <property type="entry name" value="Sig_transdc_resp-reg_receiver"/>
</dbReference>
<evidence type="ECO:0000256" key="6">
    <source>
        <dbReference type="PROSITE-ProRule" id="PRU00169"/>
    </source>
</evidence>
<reference evidence="11" key="2">
    <citation type="journal article" date="2023" name="Nat. Commun.">
        <title>Cultivation of marine bacteria of the SAR202 clade.</title>
        <authorList>
            <person name="Lim Y."/>
            <person name="Seo J.H."/>
            <person name="Giovannoni S.J."/>
            <person name="Kang I."/>
            <person name="Cho J.C."/>
        </authorList>
    </citation>
    <scope>NUCLEOTIDE SEQUENCE</scope>
    <source>
        <strain evidence="11">JH1073</strain>
    </source>
</reference>
<evidence type="ECO:0000313" key="11">
    <source>
        <dbReference type="EMBL" id="WFG38712.1"/>
    </source>
</evidence>
<keyword evidence="3" id="KW-0805">Transcription regulation</keyword>
<dbReference type="GO" id="GO:0005829">
    <property type="term" value="C:cytosol"/>
    <property type="evidence" value="ECO:0007669"/>
    <property type="project" value="TreeGrafter"/>
</dbReference>
<dbReference type="SMART" id="SM00862">
    <property type="entry name" value="Trans_reg_C"/>
    <property type="match status" value="1"/>
</dbReference>
<dbReference type="Proteomes" id="UP001321249">
    <property type="component" value="Unassembled WGS sequence"/>
</dbReference>
<dbReference type="RefSeq" id="WP_342827198.1">
    <property type="nucleotide sequence ID" value="NZ_CP046146.1"/>
</dbReference>
<dbReference type="PANTHER" id="PTHR48111:SF1">
    <property type="entry name" value="TWO-COMPONENT RESPONSE REGULATOR ORR33"/>
    <property type="match status" value="1"/>
</dbReference>
<keyword evidence="12" id="KW-1185">Reference proteome</keyword>
<dbReference type="GO" id="GO:0000976">
    <property type="term" value="F:transcription cis-regulatory region binding"/>
    <property type="evidence" value="ECO:0007669"/>
    <property type="project" value="TreeGrafter"/>
</dbReference>
<evidence type="ECO:0000256" key="3">
    <source>
        <dbReference type="ARBA" id="ARBA00023015"/>
    </source>
</evidence>
<dbReference type="InterPro" id="IPR016032">
    <property type="entry name" value="Sig_transdc_resp-reg_C-effctor"/>
</dbReference>
<dbReference type="PROSITE" id="PS51755">
    <property type="entry name" value="OMPR_PHOB"/>
    <property type="match status" value="1"/>
</dbReference>
<dbReference type="SUPFAM" id="SSF46894">
    <property type="entry name" value="C-terminal effector domain of the bipartite response regulators"/>
    <property type="match status" value="1"/>
</dbReference>
<evidence type="ECO:0000256" key="5">
    <source>
        <dbReference type="ARBA" id="ARBA00023163"/>
    </source>
</evidence>
<keyword evidence="2" id="KW-0902">Two-component regulatory system</keyword>
<keyword evidence="5" id="KW-0804">Transcription</keyword>
<keyword evidence="1 6" id="KW-0597">Phosphoprotein</keyword>
<dbReference type="Pfam" id="PF00072">
    <property type="entry name" value="Response_reg"/>
    <property type="match status" value="1"/>
</dbReference>
<dbReference type="PROSITE" id="PS50110">
    <property type="entry name" value="RESPONSE_REGULATORY"/>
    <property type="match status" value="1"/>
</dbReference>
<dbReference type="InterPro" id="IPR036388">
    <property type="entry name" value="WH-like_DNA-bd_sf"/>
</dbReference>
<feature type="domain" description="OmpR/PhoB-type" evidence="9">
    <location>
        <begin position="141"/>
        <end position="239"/>
    </location>
</feature>
<dbReference type="PANTHER" id="PTHR48111">
    <property type="entry name" value="REGULATOR OF RPOS"/>
    <property type="match status" value="1"/>
</dbReference>
<dbReference type="Gene3D" id="1.10.10.10">
    <property type="entry name" value="Winged helix-like DNA-binding domain superfamily/Winged helix DNA-binding domain"/>
    <property type="match status" value="1"/>
</dbReference>
<feature type="domain" description="Response regulatory" evidence="8">
    <location>
        <begin position="13"/>
        <end position="128"/>
    </location>
</feature>
<evidence type="ECO:0000256" key="7">
    <source>
        <dbReference type="PROSITE-ProRule" id="PRU01091"/>
    </source>
</evidence>
<dbReference type="Proteomes" id="UP001219901">
    <property type="component" value="Chromosome"/>
</dbReference>
<gene>
    <name evidence="10" type="ORF">GKO46_13550</name>
    <name evidence="11" type="ORF">GKO48_03525</name>
</gene>
<dbReference type="CDD" id="cd17574">
    <property type="entry name" value="REC_OmpR"/>
    <property type="match status" value="1"/>
</dbReference>
<evidence type="ECO:0000313" key="13">
    <source>
        <dbReference type="Proteomes" id="UP001321249"/>
    </source>
</evidence>
<dbReference type="InterPro" id="IPR001867">
    <property type="entry name" value="OmpR/PhoB-type_DNA-bd"/>
</dbReference>
<evidence type="ECO:0000259" key="8">
    <source>
        <dbReference type="PROSITE" id="PS50110"/>
    </source>
</evidence>
<dbReference type="SUPFAM" id="SSF52172">
    <property type="entry name" value="CheY-like"/>
    <property type="match status" value="1"/>
</dbReference>